<keyword evidence="2" id="KW-0378">Hydrolase</keyword>
<reference evidence="2 3" key="1">
    <citation type="submission" date="2018-12" db="EMBL/GenBank/DDBJ databases">
        <authorList>
            <person name="Yu L."/>
        </authorList>
    </citation>
    <scope>NUCLEOTIDE SEQUENCE [LARGE SCALE GENOMIC DNA]</scope>
    <source>
        <strain evidence="2 3">HAW-EB5</strain>
    </source>
</reference>
<dbReference type="SMART" id="SM00507">
    <property type="entry name" value="HNHc"/>
    <property type="match status" value="1"/>
</dbReference>
<dbReference type="GO" id="GO:0004519">
    <property type="term" value="F:endonuclease activity"/>
    <property type="evidence" value="ECO:0007669"/>
    <property type="project" value="UniProtKB-KW"/>
</dbReference>
<proteinExistence type="predicted"/>
<dbReference type="InterPro" id="IPR003615">
    <property type="entry name" value="HNH_nuc"/>
</dbReference>
<name>A0A3S0KUM9_9GAMM</name>
<keyword evidence="2" id="KW-0540">Nuclease</keyword>
<dbReference type="CDD" id="cd00085">
    <property type="entry name" value="HNHc"/>
    <property type="match status" value="1"/>
</dbReference>
<accession>A0A3S0KUM9</accession>
<dbReference type="AlphaFoldDB" id="A0A3S0KUM9"/>
<evidence type="ECO:0000313" key="3">
    <source>
        <dbReference type="Proteomes" id="UP000282060"/>
    </source>
</evidence>
<keyword evidence="2" id="KW-0255">Endonuclease</keyword>
<comment type="caution">
    <text evidence="2">The sequence shown here is derived from an EMBL/GenBank/DDBJ whole genome shotgun (WGS) entry which is preliminary data.</text>
</comment>
<gene>
    <name evidence="2" type="ORF">EKG39_03580</name>
</gene>
<organism evidence="2 3">
    <name type="scientific">Shewanella atlantica</name>
    <dbReference type="NCBI Taxonomy" id="271099"/>
    <lineage>
        <taxon>Bacteria</taxon>
        <taxon>Pseudomonadati</taxon>
        <taxon>Pseudomonadota</taxon>
        <taxon>Gammaproteobacteria</taxon>
        <taxon>Alteromonadales</taxon>
        <taxon>Shewanellaceae</taxon>
        <taxon>Shewanella</taxon>
    </lineage>
</organism>
<keyword evidence="3" id="KW-1185">Reference proteome</keyword>
<dbReference type="EMBL" id="RXNV01000001">
    <property type="protein sequence ID" value="RTR34751.1"/>
    <property type="molecule type" value="Genomic_DNA"/>
</dbReference>
<sequence>MKLTVDFSALHRAVAPLGKVVTDFSITSRADELESIGSHLTKGLILGRDIELSAIDGSNGILNYDGHQVMLYIPDQGDEIQFVLADGKLGRRIHVAECSTLEFMRETGRFKRYDVISRMDGLFPVFGRNFKLKQDIEGETDLGVCKNCLKILNYKGYATQSFAIKNQVFNDFSFEQFFEVYSSYFKSLPINSKKSSSNYTADWPSISAKLRSELNYTCEQCGVELTNESKLLHAHHINGNKSDNGPENLRVLCADCHKKQPHHGHIYVSNEDVLKINKLRREQHKFDVFDYNNVRECADTALDGLLQKCQSTRLPGAELGIVINDNGNMIAIDLCWPRRKVAVLINMANAQVLRTHGWNVFTAFDALNEFEKFQAKVR</sequence>
<protein>
    <submittedName>
        <fullName evidence="2">HNH endonuclease</fullName>
    </submittedName>
</protein>
<feature type="domain" description="HNH nuclease" evidence="1">
    <location>
        <begin position="205"/>
        <end position="258"/>
    </location>
</feature>
<dbReference type="RefSeq" id="WP_126504274.1">
    <property type="nucleotide sequence ID" value="NZ_RXNV01000001.1"/>
</dbReference>
<dbReference type="Proteomes" id="UP000282060">
    <property type="component" value="Unassembled WGS sequence"/>
</dbReference>
<dbReference type="OrthoDB" id="9815372at2"/>
<evidence type="ECO:0000259" key="1">
    <source>
        <dbReference type="SMART" id="SM00507"/>
    </source>
</evidence>
<evidence type="ECO:0000313" key="2">
    <source>
        <dbReference type="EMBL" id="RTR34751.1"/>
    </source>
</evidence>